<protein>
    <recommendedName>
        <fullName evidence="4">Secreted protein</fullName>
    </recommendedName>
</protein>
<reference evidence="2 3" key="1">
    <citation type="submission" date="2019-09" db="EMBL/GenBank/DDBJ databases">
        <title>Draft genome of the ectomycorrhizal ascomycete Sphaerosporella brunnea.</title>
        <authorList>
            <consortium name="DOE Joint Genome Institute"/>
            <person name="Benucci G.M."/>
            <person name="Marozzi G."/>
            <person name="Antonielli L."/>
            <person name="Sanchez S."/>
            <person name="Marco P."/>
            <person name="Wang X."/>
            <person name="Falini L.B."/>
            <person name="Barry K."/>
            <person name="Haridas S."/>
            <person name="Lipzen A."/>
            <person name="Labutti K."/>
            <person name="Grigoriev I.V."/>
            <person name="Murat C."/>
            <person name="Martin F."/>
            <person name="Albertini E."/>
            <person name="Donnini D."/>
            <person name="Bonito G."/>
        </authorList>
    </citation>
    <scope>NUCLEOTIDE SEQUENCE [LARGE SCALE GENOMIC DNA]</scope>
    <source>
        <strain evidence="2 3">Sb_GMNB300</strain>
    </source>
</reference>
<organism evidence="2 3">
    <name type="scientific">Sphaerosporella brunnea</name>
    <dbReference type="NCBI Taxonomy" id="1250544"/>
    <lineage>
        <taxon>Eukaryota</taxon>
        <taxon>Fungi</taxon>
        <taxon>Dikarya</taxon>
        <taxon>Ascomycota</taxon>
        <taxon>Pezizomycotina</taxon>
        <taxon>Pezizomycetes</taxon>
        <taxon>Pezizales</taxon>
        <taxon>Pyronemataceae</taxon>
        <taxon>Sphaerosporella</taxon>
    </lineage>
</organism>
<keyword evidence="1" id="KW-0732">Signal</keyword>
<accession>A0A5J5FAM3</accession>
<feature type="signal peptide" evidence="1">
    <location>
        <begin position="1"/>
        <end position="16"/>
    </location>
</feature>
<dbReference type="AlphaFoldDB" id="A0A5J5FAM3"/>
<sequence>MLLSCVVFIILHSAACIKWVTSRIEKLSAVGHGWPVVHSATTPSRDTTTTIRNESPRNPTVWFDKYFDEVTSSKQRKN</sequence>
<dbReference type="EMBL" id="VXIS01000007">
    <property type="protein sequence ID" value="KAA8914331.1"/>
    <property type="molecule type" value="Genomic_DNA"/>
</dbReference>
<evidence type="ECO:0000313" key="3">
    <source>
        <dbReference type="Proteomes" id="UP000326924"/>
    </source>
</evidence>
<comment type="caution">
    <text evidence="2">The sequence shown here is derived from an EMBL/GenBank/DDBJ whole genome shotgun (WGS) entry which is preliminary data.</text>
</comment>
<name>A0A5J5FAM3_9PEZI</name>
<proteinExistence type="predicted"/>
<evidence type="ECO:0008006" key="4">
    <source>
        <dbReference type="Google" id="ProtNLM"/>
    </source>
</evidence>
<dbReference type="Proteomes" id="UP000326924">
    <property type="component" value="Unassembled WGS sequence"/>
</dbReference>
<gene>
    <name evidence="2" type="ORF">FN846DRAFT_678796</name>
</gene>
<evidence type="ECO:0000313" key="2">
    <source>
        <dbReference type="EMBL" id="KAA8914331.1"/>
    </source>
</evidence>
<feature type="chain" id="PRO_5023830312" description="Secreted protein" evidence="1">
    <location>
        <begin position="17"/>
        <end position="78"/>
    </location>
</feature>
<keyword evidence="3" id="KW-1185">Reference proteome</keyword>
<dbReference type="InParanoid" id="A0A5J5FAM3"/>
<evidence type="ECO:0000256" key="1">
    <source>
        <dbReference type="SAM" id="SignalP"/>
    </source>
</evidence>